<evidence type="ECO:0000259" key="2">
    <source>
        <dbReference type="PROSITE" id="PS51762"/>
    </source>
</evidence>
<organism evidence="3 4">
    <name type="scientific">Diploptera punctata</name>
    <name type="common">Pacific beetle cockroach</name>
    <dbReference type="NCBI Taxonomy" id="6984"/>
    <lineage>
        <taxon>Eukaryota</taxon>
        <taxon>Metazoa</taxon>
        <taxon>Ecdysozoa</taxon>
        <taxon>Arthropoda</taxon>
        <taxon>Hexapoda</taxon>
        <taxon>Insecta</taxon>
        <taxon>Pterygota</taxon>
        <taxon>Neoptera</taxon>
        <taxon>Polyneoptera</taxon>
        <taxon>Dictyoptera</taxon>
        <taxon>Blattodea</taxon>
        <taxon>Blaberoidea</taxon>
        <taxon>Blaberidae</taxon>
        <taxon>Diplopterinae</taxon>
        <taxon>Diploptera</taxon>
    </lineage>
</organism>
<comment type="caution">
    <text evidence="3">The sequence shown here is derived from an EMBL/GenBank/DDBJ whole genome shotgun (WGS) entry which is preliminary data.</text>
</comment>
<evidence type="ECO:0000256" key="1">
    <source>
        <dbReference type="SAM" id="SignalP"/>
    </source>
</evidence>
<sequence>MTVKVCILFSSVIFISCGQHNHVHQESKLRVPRASIPGPESKDCSTLEDCPVDKICLDNKCVGTFNSRCKIVETITHCYCLDGFTGDPNSRCYRIKPTENPPTQSKTVMDGKRACQGEIIFEENFNSLDSSKWEHDVRIAEKPDYEFVTYTARSDNSFVQNGILHVKPTYTTDVYGENFITQGKLSLEGCTGIPGSTDCTKQAKSYNILPPILSARLRTRNYFNFCYGRVEIRAKLPAGDWIFPEIWLQPKYDWYGGEFLSGRIQMAMSKGNRELYKQDQPQKHIGEQMLEAGITLGIDETITNLMHSKQNPENEGWNRKFHLYSMEWTP</sequence>
<feature type="domain" description="GH16" evidence="2">
    <location>
        <begin position="82"/>
        <end position="330"/>
    </location>
</feature>
<keyword evidence="4" id="KW-1185">Reference proteome</keyword>
<accession>A0AAD7Z9E2</accession>
<dbReference type="PANTHER" id="PTHR10963">
    <property type="entry name" value="GLYCOSYL HYDROLASE-RELATED"/>
    <property type="match status" value="1"/>
</dbReference>
<dbReference type="InterPro" id="IPR050546">
    <property type="entry name" value="Glycosyl_Hydrlase_16"/>
</dbReference>
<evidence type="ECO:0000313" key="4">
    <source>
        <dbReference type="Proteomes" id="UP001233999"/>
    </source>
</evidence>
<name>A0AAD7Z9E2_DIPPU</name>
<keyword evidence="1" id="KW-0732">Signal</keyword>
<feature type="non-terminal residue" evidence="3">
    <location>
        <position position="1"/>
    </location>
</feature>
<dbReference type="EMBL" id="JASPKZ010009814">
    <property type="protein sequence ID" value="KAJ9575888.1"/>
    <property type="molecule type" value="Genomic_DNA"/>
</dbReference>
<dbReference type="Proteomes" id="UP001233999">
    <property type="component" value="Unassembled WGS sequence"/>
</dbReference>
<dbReference type="PROSITE" id="PS51762">
    <property type="entry name" value="GH16_2"/>
    <property type="match status" value="1"/>
</dbReference>
<dbReference type="InterPro" id="IPR013320">
    <property type="entry name" value="ConA-like_dom_sf"/>
</dbReference>
<evidence type="ECO:0000313" key="3">
    <source>
        <dbReference type="EMBL" id="KAJ9575888.1"/>
    </source>
</evidence>
<proteinExistence type="predicted"/>
<dbReference type="PANTHER" id="PTHR10963:SF60">
    <property type="entry name" value="GRAM-NEGATIVE BACTERIA-BINDING PROTEIN 1-RELATED"/>
    <property type="match status" value="1"/>
</dbReference>
<dbReference type="GO" id="GO:0004553">
    <property type="term" value="F:hydrolase activity, hydrolyzing O-glycosyl compounds"/>
    <property type="evidence" value="ECO:0007669"/>
    <property type="project" value="InterPro"/>
</dbReference>
<dbReference type="AlphaFoldDB" id="A0AAD7Z9E2"/>
<feature type="chain" id="PRO_5042141930" description="GH16 domain-containing protein" evidence="1">
    <location>
        <begin position="19"/>
        <end position="330"/>
    </location>
</feature>
<dbReference type="PROSITE" id="PS51257">
    <property type="entry name" value="PROKAR_LIPOPROTEIN"/>
    <property type="match status" value="1"/>
</dbReference>
<reference evidence="3" key="2">
    <citation type="submission" date="2023-05" db="EMBL/GenBank/DDBJ databases">
        <authorList>
            <person name="Fouks B."/>
        </authorList>
    </citation>
    <scope>NUCLEOTIDE SEQUENCE</scope>
    <source>
        <strain evidence="3">Stay&amp;Tobe</strain>
        <tissue evidence="3">Testes</tissue>
    </source>
</reference>
<dbReference type="SUPFAM" id="SSF49899">
    <property type="entry name" value="Concanavalin A-like lectins/glucanases"/>
    <property type="match status" value="1"/>
</dbReference>
<dbReference type="Gene3D" id="2.60.120.200">
    <property type="match status" value="1"/>
</dbReference>
<feature type="signal peptide" evidence="1">
    <location>
        <begin position="1"/>
        <end position="18"/>
    </location>
</feature>
<dbReference type="InterPro" id="IPR000757">
    <property type="entry name" value="Beta-glucanase-like"/>
</dbReference>
<protein>
    <recommendedName>
        <fullName evidence="2">GH16 domain-containing protein</fullName>
    </recommendedName>
</protein>
<gene>
    <name evidence="3" type="ORF">L9F63_007200</name>
</gene>
<dbReference type="GO" id="GO:0005975">
    <property type="term" value="P:carbohydrate metabolic process"/>
    <property type="evidence" value="ECO:0007669"/>
    <property type="project" value="InterPro"/>
</dbReference>
<reference evidence="3" key="1">
    <citation type="journal article" date="2023" name="IScience">
        <title>Live-bearing cockroach genome reveals convergent evolutionary mechanisms linked to viviparity in insects and beyond.</title>
        <authorList>
            <person name="Fouks B."/>
            <person name="Harrison M.C."/>
            <person name="Mikhailova A.A."/>
            <person name="Marchal E."/>
            <person name="English S."/>
            <person name="Carruthers M."/>
            <person name="Jennings E.C."/>
            <person name="Chiamaka E.L."/>
            <person name="Frigard R.A."/>
            <person name="Pippel M."/>
            <person name="Attardo G.M."/>
            <person name="Benoit J.B."/>
            <person name="Bornberg-Bauer E."/>
            <person name="Tobe S.S."/>
        </authorList>
    </citation>
    <scope>NUCLEOTIDE SEQUENCE</scope>
    <source>
        <strain evidence="3">Stay&amp;Tobe</strain>
    </source>
</reference>